<accession>A0ABT6T517</accession>
<feature type="signal peptide" evidence="2">
    <location>
        <begin position="1"/>
        <end position="23"/>
    </location>
</feature>
<keyword evidence="1" id="KW-0472">Membrane</keyword>
<name>A0ABT6T517_9ACTN</name>
<dbReference type="RefSeq" id="WP_282537857.1">
    <property type="nucleotide sequence ID" value="NZ_JASCIS010000031.1"/>
</dbReference>
<gene>
    <name evidence="3" type="ORF">QIT00_26150</name>
</gene>
<protein>
    <recommendedName>
        <fullName evidence="5">Integral membrane protein</fullName>
    </recommendedName>
</protein>
<feature type="transmembrane region" description="Helical" evidence="1">
    <location>
        <begin position="141"/>
        <end position="159"/>
    </location>
</feature>
<organism evidence="3 4">
    <name type="scientific">Streptomyces luteolus</name>
    <dbReference type="NCBI Taxonomy" id="3043615"/>
    <lineage>
        <taxon>Bacteria</taxon>
        <taxon>Bacillati</taxon>
        <taxon>Actinomycetota</taxon>
        <taxon>Actinomycetes</taxon>
        <taxon>Kitasatosporales</taxon>
        <taxon>Streptomycetaceae</taxon>
        <taxon>Streptomyces</taxon>
    </lineage>
</organism>
<dbReference type="Proteomes" id="UP001237105">
    <property type="component" value="Unassembled WGS sequence"/>
</dbReference>
<keyword evidence="2" id="KW-0732">Signal</keyword>
<dbReference type="EMBL" id="JASCIS010000031">
    <property type="protein sequence ID" value="MDI3421992.1"/>
    <property type="molecule type" value="Genomic_DNA"/>
</dbReference>
<feature type="chain" id="PRO_5046823053" description="Integral membrane protein" evidence="2">
    <location>
        <begin position="24"/>
        <end position="167"/>
    </location>
</feature>
<reference evidence="3 4" key="1">
    <citation type="submission" date="2023-05" db="EMBL/GenBank/DDBJ databases">
        <title>Draft genome sequence of Streptomyces sp. B-S-A12 isolated from a cave soil in Thailand.</title>
        <authorList>
            <person name="Chamroensaksri N."/>
            <person name="Muangham S."/>
        </authorList>
    </citation>
    <scope>NUCLEOTIDE SEQUENCE [LARGE SCALE GENOMIC DNA]</scope>
    <source>
        <strain evidence="3 4">B-S-A12</strain>
    </source>
</reference>
<evidence type="ECO:0000256" key="1">
    <source>
        <dbReference type="SAM" id="Phobius"/>
    </source>
</evidence>
<evidence type="ECO:0000313" key="4">
    <source>
        <dbReference type="Proteomes" id="UP001237105"/>
    </source>
</evidence>
<evidence type="ECO:0000256" key="2">
    <source>
        <dbReference type="SAM" id="SignalP"/>
    </source>
</evidence>
<evidence type="ECO:0000313" key="3">
    <source>
        <dbReference type="EMBL" id="MDI3421992.1"/>
    </source>
</evidence>
<keyword evidence="4" id="KW-1185">Reference proteome</keyword>
<evidence type="ECO:0008006" key="5">
    <source>
        <dbReference type="Google" id="ProtNLM"/>
    </source>
</evidence>
<sequence length="167" mass="15775">MRPAHLLGSLAVSSLAVVGVAGAAVAEPQPSLSITPSPAPPGASVVVSVSGGCTASSATATSDAFTRSVPLSSGSGGFYTGNATIKRNARPGSHTVDVACPGGGTSTYSITVAGPSASPSPTRGVRGGLGGAHEGTTGTDIAIGVGLVALAGAGTVAVLRRRARAGA</sequence>
<proteinExistence type="predicted"/>
<keyword evidence="1" id="KW-1133">Transmembrane helix</keyword>
<comment type="caution">
    <text evidence="3">The sequence shown here is derived from an EMBL/GenBank/DDBJ whole genome shotgun (WGS) entry which is preliminary data.</text>
</comment>
<keyword evidence="1" id="KW-0812">Transmembrane</keyword>